<feature type="transmembrane region" description="Helical" evidence="1">
    <location>
        <begin position="121"/>
        <end position="141"/>
    </location>
</feature>
<evidence type="ECO:0000313" key="4">
    <source>
        <dbReference type="Proteomes" id="UP000198894"/>
    </source>
</evidence>
<protein>
    <submittedName>
        <fullName evidence="3">Fatty acid desaturase</fullName>
    </submittedName>
</protein>
<keyword evidence="4" id="KW-1185">Reference proteome</keyword>
<gene>
    <name evidence="3" type="ORF">SAMN05428953_107262</name>
</gene>
<name>A0A1G8VAU9_9HYPH</name>
<dbReference type="AlphaFoldDB" id="A0A1G8VAU9"/>
<feature type="transmembrane region" description="Helical" evidence="1">
    <location>
        <begin position="216"/>
        <end position="241"/>
    </location>
</feature>
<keyword evidence="1" id="KW-0812">Transmembrane</keyword>
<organism evidence="3 4">
    <name type="scientific">Mesorhizobium muleiense</name>
    <dbReference type="NCBI Taxonomy" id="1004279"/>
    <lineage>
        <taxon>Bacteria</taxon>
        <taxon>Pseudomonadati</taxon>
        <taxon>Pseudomonadota</taxon>
        <taxon>Alphaproteobacteria</taxon>
        <taxon>Hyphomicrobiales</taxon>
        <taxon>Phyllobacteriaceae</taxon>
        <taxon>Mesorhizobium</taxon>
    </lineage>
</organism>
<sequence>MVPSDDLVPSLDRRKNRRLATSADLPDSALAISLALMSEIDHRTIIASLSVEDRRDLTAKLDRPGIVRLAVHGGLVVVLGALIAARIPFWPVLVLPQGILVVFFFTLLHETIHETAFRTPWLNRAIATVTGFLILLPPAWFRYFHFAHHRHTHDPDNDPELMAPKPETIGQYVRYLSGIPYWSGMARVIVVNAAGRNRDGFVPDKGRDKVISQARWFLIAYAMLLAASLAVQSALLLWVWIVPVLVGQPFLRAYLLAEHALCPHVANMLENTRTTFTTRLVRFVAWNMPYHSEHHAYPAVPFHCLPRFHQIVAEHLRTTERGYVRFHRKLVGSFDRRAG</sequence>
<dbReference type="InterPro" id="IPR005804">
    <property type="entry name" value="FA_desaturase_dom"/>
</dbReference>
<feature type="transmembrane region" description="Helical" evidence="1">
    <location>
        <begin position="89"/>
        <end position="109"/>
    </location>
</feature>
<dbReference type="GO" id="GO:0016020">
    <property type="term" value="C:membrane"/>
    <property type="evidence" value="ECO:0007669"/>
    <property type="project" value="GOC"/>
</dbReference>
<keyword evidence="1" id="KW-1133">Transmembrane helix</keyword>
<keyword evidence="1" id="KW-0472">Membrane</keyword>
<dbReference type="GO" id="GO:0042284">
    <property type="term" value="F:sphingolipid delta-4 desaturase activity"/>
    <property type="evidence" value="ECO:0007669"/>
    <property type="project" value="TreeGrafter"/>
</dbReference>
<accession>A0A1G8VAU9</accession>
<dbReference type="PANTHER" id="PTHR12879">
    <property type="entry name" value="SPHINGOLIPID DELTA 4 DESATURASE/C-4 HYDROXYLASE PROTEIN DES2"/>
    <property type="match status" value="1"/>
</dbReference>
<proteinExistence type="predicted"/>
<evidence type="ECO:0000256" key="1">
    <source>
        <dbReference type="SAM" id="Phobius"/>
    </source>
</evidence>
<evidence type="ECO:0000259" key="2">
    <source>
        <dbReference type="Pfam" id="PF00487"/>
    </source>
</evidence>
<dbReference type="GO" id="GO:0046513">
    <property type="term" value="P:ceramide biosynthetic process"/>
    <property type="evidence" value="ECO:0007669"/>
    <property type="project" value="TreeGrafter"/>
</dbReference>
<feature type="domain" description="Fatty acid desaturase" evidence="2">
    <location>
        <begin position="89"/>
        <end position="323"/>
    </location>
</feature>
<dbReference type="Proteomes" id="UP000198894">
    <property type="component" value="Unassembled WGS sequence"/>
</dbReference>
<dbReference type="Pfam" id="PF00487">
    <property type="entry name" value="FA_desaturase"/>
    <property type="match status" value="1"/>
</dbReference>
<feature type="transmembrane region" description="Helical" evidence="1">
    <location>
        <begin position="65"/>
        <end position="83"/>
    </location>
</feature>
<evidence type="ECO:0000313" key="3">
    <source>
        <dbReference type="EMBL" id="SDJ62967.1"/>
    </source>
</evidence>
<dbReference type="PANTHER" id="PTHR12879:SF8">
    <property type="entry name" value="SPHINGOLIPID DELTA(4)-DESATURASE DES1"/>
    <property type="match status" value="1"/>
</dbReference>
<reference evidence="4" key="1">
    <citation type="submission" date="2016-10" db="EMBL/GenBank/DDBJ databases">
        <authorList>
            <person name="Varghese N."/>
            <person name="Submissions S."/>
        </authorList>
    </citation>
    <scope>NUCLEOTIDE SEQUENCE [LARGE SCALE GENOMIC DNA]</scope>
    <source>
        <strain evidence="4">CGMCC 1.11022</strain>
    </source>
</reference>
<dbReference type="EMBL" id="FNEE01000007">
    <property type="protein sequence ID" value="SDJ62967.1"/>
    <property type="molecule type" value="Genomic_DNA"/>
</dbReference>